<reference evidence="1 2" key="1">
    <citation type="submission" date="2016-08" db="EMBL/GenBank/DDBJ databases">
        <authorList>
            <person name="Seilhamer J.J."/>
        </authorList>
    </citation>
    <scope>NUCLEOTIDE SEQUENCE [LARGE SCALE GENOMIC DNA]</scope>
    <source>
        <strain evidence="1">ING2-E5A</strain>
    </source>
</reference>
<proteinExistence type="predicted"/>
<organism evidence="1 2">
    <name type="scientific">Petrimonas mucosa</name>
    <dbReference type="NCBI Taxonomy" id="1642646"/>
    <lineage>
        <taxon>Bacteria</taxon>
        <taxon>Pseudomonadati</taxon>
        <taxon>Bacteroidota</taxon>
        <taxon>Bacteroidia</taxon>
        <taxon>Bacteroidales</taxon>
        <taxon>Dysgonomonadaceae</taxon>
        <taxon>Petrimonas</taxon>
    </lineage>
</organism>
<dbReference type="RefSeq" id="WP_154670019.1">
    <property type="nucleotide sequence ID" value="NZ_DUQN01000015.1"/>
</dbReference>
<protein>
    <submittedName>
        <fullName evidence="1">Uncharacterized protein</fullName>
    </submittedName>
</protein>
<dbReference type="AlphaFoldDB" id="A0A1G4G4W2"/>
<dbReference type="KEGG" id="pmuc:ING2E5A_0750"/>
<dbReference type="EMBL" id="LT608328">
    <property type="protein sequence ID" value="SCM56163.1"/>
    <property type="molecule type" value="Genomic_DNA"/>
</dbReference>
<sequence length="46" mass="5242">MDEKETTRTNEEYYATPDFEVVEIIFEQNLLSTGSNTDDFGDGGDF</sequence>
<name>A0A1G4G4W2_9BACT</name>
<evidence type="ECO:0000313" key="2">
    <source>
        <dbReference type="Proteomes" id="UP000178485"/>
    </source>
</evidence>
<accession>A0A1G4G4W2</accession>
<evidence type="ECO:0000313" key="1">
    <source>
        <dbReference type="EMBL" id="SCM56163.1"/>
    </source>
</evidence>
<dbReference type="Proteomes" id="UP000178485">
    <property type="component" value="Chromosome i"/>
</dbReference>
<keyword evidence="2" id="KW-1185">Reference proteome</keyword>
<gene>
    <name evidence="1" type="ORF">ING2E5A_0750</name>
</gene>